<name>A0A6N9NLF0_9FLAO</name>
<dbReference type="SUPFAM" id="SSF52540">
    <property type="entry name" value="P-loop containing nucleoside triphosphate hydrolases"/>
    <property type="match status" value="1"/>
</dbReference>
<dbReference type="GO" id="GO:0005524">
    <property type="term" value="F:ATP binding"/>
    <property type="evidence" value="ECO:0007669"/>
    <property type="project" value="UniProtKB-KW"/>
</dbReference>
<keyword evidence="5" id="KW-0067">ATP-binding</keyword>
<dbReference type="FunFam" id="3.40.50.300:FF:000013">
    <property type="entry name" value="PhoH family ATPase"/>
    <property type="match status" value="1"/>
</dbReference>
<evidence type="ECO:0000256" key="2">
    <source>
        <dbReference type="ARBA" id="ARBA00010393"/>
    </source>
</evidence>
<dbReference type="AlphaFoldDB" id="A0A6N9NLF0"/>
<comment type="caution">
    <text evidence="9">The sequence shown here is derived from an EMBL/GenBank/DDBJ whole genome shotgun (WGS) entry which is preliminary data.</text>
</comment>
<evidence type="ECO:0000259" key="8">
    <source>
        <dbReference type="Pfam" id="PF02562"/>
    </source>
</evidence>
<comment type="similarity">
    <text evidence="2">Belongs to the PhoH family.</text>
</comment>
<dbReference type="InterPro" id="IPR051451">
    <property type="entry name" value="PhoH2-like"/>
</dbReference>
<dbReference type="RefSeq" id="WP_160632365.1">
    <property type="nucleotide sequence ID" value="NZ_WWNE01000005.1"/>
</dbReference>
<dbReference type="Gene3D" id="3.40.50.300">
    <property type="entry name" value="P-loop containing nucleotide triphosphate hydrolases"/>
    <property type="match status" value="1"/>
</dbReference>
<keyword evidence="4" id="KW-0547">Nucleotide-binding</keyword>
<evidence type="ECO:0000256" key="5">
    <source>
        <dbReference type="ARBA" id="ARBA00022840"/>
    </source>
</evidence>
<organism evidence="9 10">
    <name type="scientific">Acidiluteibacter ferrifornacis</name>
    <dbReference type="NCBI Taxonomy" id="2692424"/>
    <lineage>
        <taxon>Bacteria</taxon>
        <taxon>Pseudomonadati</taxon>
        <taxon>Bacteroidota</taxon>
        <taxon>Flavobacteriia</taxon>
        <taxon>Flavobacteriales</taxon>
        <taxon>Cryomorphaceae</taxon>
        <taxon>Acidiluteibacter</taxon>
    </lineage>
</organism>
<dbReference type="PANTHER" id="PTHR30473:SF1">
    <property type="entry name" value="PHOH-LIKE PROTEIN"/>
    <property type="match status" value="1"/>
</dbReference>
<reference evidence="9 10" key="1">
    <citation type="submission" date="2019-12" db="EMBL/GenBank/DDBJ databases">
        <authorList>
            <person name="Zhao J."/>
        </authorList>
    </citation>
    <scope>NUCLEOTIDE SEQUENCE [LARGE SCALE GENOMIC DNA]</scope>
    <source>
        <strain evidence="9 10">S-15</strain>
    </source>
</reference>
<evidence type="ECO:0000313" key="10">
    <source>
        <dbReference type="Proteomes" id="UP000470771"/>
    </source>
</evidence>
<evidence type="ECO:0000313" key="9">
    <source>
        <dbReference type="EMBL" id="NBG65405.1"/>
    </source>
</evidence>
<evidence type="ECO:0000256" key="3">
    <source>
        <dbReference type="ARBA" id="ARBA00022490"/>
    </source>
</evidence>
<keyword evidence="7" id="KW-0175">Coiled coil</keyword>
<feature type="coiled-coil region" evidence="7">
    <location>
        <begin position="302"/>
        <end position="332"/>
    </location>
</feature>
<sequence>MEKIIDISAVSPVELYGVNDKKLEIIRKKFPKVKLIARGDELKAIGGETAIEEFELKLGMLIQHIIKFKQLTESNIDHLLDGDLEVAQRTLKDSSDILVFGNHGLMVRPRTPNQRKLVKAIDENDMVFAIGPAGTGKTYTAVALAVRALKNKEVKRIILTRPAVEAGENLGFLPGDLKEKLDPFLQPLYDALYDMLPGEKLRDYLENNVIQIAPLAFMRGRTLDHAFVILDEAQNTTRAQFKMFLTRMGKSAKFMITGDASQVDLPRNQPSGLIQALDILKKVKGVGFITFDGKDVIRHELVKKIISAYDKEDEKIEELKKQQKEAKQKEARK</sequence>
<evidence type="ECO:0000256" key="7">
    <source>
        <dbReference type="SAM" id="Coils"/>
    </source>
</evidence>
<dbReference type="InterPro" id="IPR003714">
    <property type="entry name" value="PhoH"/>
</dbReference>
<evidence type="ECO:0000256" key="6">
    <source>
        <dbReference type="ARBA" id="ARBA00039970"/>
    </source>
</evidence>
<feature type="domain" description="PhoH-like protein" evidence="8">
    <location>
        <begin position="107"/>
        <end position="310"/>
    </location>
</feature>
<proteinExistence type="inferred from homology"/>
<protein>
    <recommendedName>
        <fullName evidence="6">PhoH-like protein</fullName>
    </recommendedName>
</protein>
<dbReference type="Pfam" id="PF02562">
    <property type="entry name" value="PhoH"/>
    <property type="match status" value="1"/>
</dbReference>
<dbReference type="GO" id="GO:0005829">
    <property type="term" value="C:cytosol"/>
    <property type="evidence" value="ECO:0007669"/>
    <property type="project" value="TreeGrafter"/>
</dbReference>
<keyword evidence="3" id="KW-0963">Cytoplasm</keyword>
<gene>
    <name evidence="9" type="ORF">GQN54_04720</name>
</gene>
<dbReference type="PANTHER" id="PTHR30473">
    <property type="entry name" value="PROTEIN PHOH"/>
    <property type="match status" value="1"/>
</dbReference>
<comment type="subcellular location">
    <subcellularLocation>
        <location evidence="1">Cytoplasm</location>
    </subcellularLocation>
</comment>
<evidence type="ECO:0000256" key="4">
    <source>
        <dbReference type="ARBA" id="ARBA00022741"/>
    </source>
</evidence>
<dbReference type="InterPro" id="IPR027417">
    <property type="entry name" value="P-loop_NTPase"/>
</dbReference>
<dbReference type="EMBL" id="WWNE01000005">
    <property type="protein sequence ID" value="NBG65405.1"/>
    <property type="molecule type" value="Genomic_DNA"/>
</dbReference>
<accession>A0A6N9NLF0</accession>
<evidence type="ECO:0000256" key="1">
    <source>
        <dbReference type="ARBA" id="ARBA00004496"/>
    </source>
</evidence>
<keyword evidence="10" id="KW-1185">Reference proteome</keyword>
<dbReference type="Proteomes" id="UP000470771">
    <property type="component" value="Unassembled WGS sequence"/>
</dbReference>